<dbReference type="GeneID" id="20205123"/>
<reference evidence="6" key="1">
    <citation type="submission" date="2012-12" db="EMBL/GenBank/DDBJ databases">
        <authorList>
            <person name="Hellsten U."/>
            <person name="Grimwood J."/>
            <person name="Chapman J.A."/>
            <person name="Shapiro H."/>
            <person name="Aerts A."/>
            <person name="Otillar R.P."/>
            <person name="Terry A.Y."/>
            <person name="Boore J.L."/>
            <person name="Simakov O."/>
            <person name="Marletaz F."/>
            <person name="Cho S.-J."/>
            <person name="Edsinger-Gonzales E."/>
            <person name="Havlak P."/>
            <person name="Kuo D.-H."/>
            <person name="Larsson T."/>
            <person name="Lv J."/>
            <person name="Arendt D."/>
            <person name="Savage R."/>
            <person name="Osoegawa K."/>
            <person name="de Jong P."/>
            <person name="Lindberg D.R."/>
            <person name="Seaver E.C."/>
            <person name="Weisblat D.A."/>
            <person name="Putnam N.H."/>
            <person name="Grigoriev I.V."/>
            <person name="Rokhsar D.S."/>
        </authorList>
    </citation>
    <scope>NUCLEOTIDE SEQUENCE</scope>
</reference>
<accession>T1F8H4</accession>
<dbReference type="PANTHER" id="PTHR47537:SF2">
    <property type="entry name" value="CUBILIN"/>
    <property type="match status" value="1"/>
</dbReference>
<dbReference type="InterPro" id="IPR000859">
    <property type="entry name" value="CUB_dom"/>
</dbReference>
<dbReference type="eggNOG" id="ENOG502SDD5">
    <property type="taxonomic scope" value="Eukaryota"/>
</dbReference>
<evidence type="ECO:0000313" key="4">
    <source>
        <dbReference type="EMBL" id="ESO01249.1"/>
    </source>
</evidence>
<dbReference type="OMA" id="NCIAYES"/>
<feature type="domain" description="CUB" evidence="3">
    <location>
        <begin position="217"/>
        <end position="277"/>
    </location>
</feature>
<protein>
    <recommendedName>
        <fullName evidence="3">CUB domain-containing protein</fullName>
    </recommendedName>
</protein>
<dbReference type="Gene3D" id="2.60.120.290">
    <property type="entry name" value="Spermadhesin, CUB domain"/>
    <property type="match status" value="2"/>
</dbReference>
<dbReference type="EMBL" id="AMQM01005030">
    <property type="status" value="NOT_ANNOTATED_CDS"/>
    <property type="molecule type" value="Genomic_DNA"/>
</dbReference>
<sequence>MNDSETKRRKFIHVGSAPVQLKIASQSAKNCIAYESTYQVEKDCSCLIFMSNGGSSGYFSSPDYPFRYPANISCILYTFVGEADEIVEINLISLNIFGDDDGVTNADAGGSNEGDNTCNDYLSFFLNIERPEIMDRQLPDHVICGNLTGNGKKYYSSDRSLIVEFHSGPRAKNTGIKNKNIKTNNNINIYNINNNIGFNASFRFIDKRGSLKWGTKCSYDFRSRKTIKIGVLFSPHYPQTYPTNVTCTYNFYALQTEVISLTFTHLKIGRGDDDDER</sequence>
<dbReference type="KEGG" id="hro:HELRODRAFT_174796"/>
<name>T1F8H4_HELRO</name>
<proteinExistence type="predicted"/>
<dbReference type="CDD" id="cd00041">
    <property type="entry name" value="CUB"/>
    <property type="match status" value="1"/>
</dbReference>
<keyword evidence="1" id="KW-1015">Disulfide bond</keyword>
<dbReference type="Pfam" id="PF00431">
    <property type="entry name" value="CUB"/>
    <property type="match status" value="1"/>
</dbReference>
<evidence type="ECO:0000259" key="3">
    <source>
        <dbReference type="PROSITE" id="PS01180"/>
    </source>
</evidence>
<organism evidence="5 6">
    <name type="scientific">Helobdella robusta</name>
    <name type="common">Californian leech</name>
    <dbReference type="NCBI Taxonomy" id="6412"/>
    <lineage>
        <taxon>Eukaryota</taxon>
        <taxon>Metazoa</taxon>
        <taxon>Spiralia</taxon>
        <taxon>Lophotrochozoa</taxon>
        <taxon>Annelida</taxon>
        <taxon>Clitellata</taxon>
        <taxon>Hirudinea</taxon>
        <taxon>Rhynchobdellida</taxon>
        <taxon>Glossiphoniidae</taxon>
        <taxon>Helobdella</taxon>
    </lineage>
</organism>
<reference evidence="4 6" key="2">
    <citation type="journal article" date="2013" name="Nature">
        <title>Insights into bilaterian evolution from three spiralian genomes.</title>
        <authorList>
            <person name="Simakov O."/>
            <person name="Marletaz F."/>
            <person name="Cho S.J."/>
            <person name="Edsinger-Gonzales E."/>
            <person name="Havlak P."/>
            <person name="Hellsten U."/>
            <person name="Kuo D.H."/>
            <person name="Larsson T."/>
            <person name="Lv J."/>
            <person name="Arendt D."/>
            <person name="Savage R."/>
            <person name="Osoegawa K."/>
            <person name="de Jong P."/>
            <person name="Grimwood J."/>
            <person name="Chapman J.A."/>
            <person name="Shapiro H."/>
            <person name="Aerts A."/>
            <person name="Otillar R.P."/>
            <person name="Terry A.Y."/>
            <person name="Boore J.L."/>
            <person name="Grigoriev I.V."/>
            <person name="Lindberg D.R."/>
            <person name="Seaver E.C."/>
            <person name="Weisblat D.A."/>
            <person name="Putnam N.H."/>
            <person name="Rokhsar D.S."/>
        </authorList>
    </citation>
    <scope>NUCLEOTIDE SEQUENCE</scope>
</reference>
<dbReference type="InParanoid" id="T1F8H4"/>
<dbReference type="OrthoDB" id="6369184at2759"/>
<reference evidence="5" key="3">
    <citation type="submission" date="2015-06" db="UniProtKB">
        <authorList>
            <consortium name="EnsemblMetazoa"/>
        </authorList>
    </citation>
    <scope>IDENTIFICATION</scope>
</reference>
<evidence type="ECO:0000256" key="2">
    <source>
        <dbReference type="PROSITE-ProRule" id="PRU00059"/>
    </source>
</evidence>
<dbReference type="EMBL" id="KB096785">
    <property type="protein sequence ID" value="ESO01249.1"/>
    <property type="molecule type" value="Genomic_DNA"/>
</dbReference>
<dbReference type="Proteomes" id="UP000015101">
    <property type="component" value="Unassembled WGS sequence"/>
</dbReference>
<dbReference type="SMART" id="SM00042">
    <property type="entry name" value="CUB"/>
    <property type="match status" value="1"/>
</dbReference>
<gene>
    <name evidence="5" type="primary">20205123</name>
    <name evidence="4" type="ORF">HELRODRAFT_174796</name>
</gene>
<dbReference type="InterPro" id="IPR053207">
    <property type="entry name" value="Non-NMDA_GluR_Accessory"/>
</dbReference>
<dbReference type="AlphaFoldDB" id="T1F8H4"/>
<dbReference type="STRING" id="6412.T1F8H4"/>
<evidence type="ECO:0000313" key="6">
    <source>
        <dbReference type="Proteomes" id="UP000015101"/>
    </source>
</evidence>
<dbReference type="SUPFAM" id="SSF49854">
    <property type="entry name" value="Spermadhesin, CUB domain"/>
    <property type="match status" value="2"/>
</dbReference>
<evidence type="ECO:0000256" key="1">
    <source>
        <dbReference type="ARBA" id="ARBA00023157"/>
    </source>
</evidence>
<evidence type="ECO:0000313" key="5">
    <source>
        <dbReference type="EnsemblMetazoa" id="HelroP174796"/>
    </source>
</evidence>
<dbReference type="RefSeq" id="XP_009020485.1">
    <property type="nucleotide sequence ID" value="XM_009022237.1"/>
</dbReference>
<keyword evidence="6" id="KW-1185">Reference proteome</keyword>
<dbReference type="PANTHER" id="PTHR47537">
    <property type="entry name" value="CUBILIN"/>
    <property type="match status" value="1"/>
</dbReference>
<dbReference type="EnsemblMetazoa" id="HelroT174796">
    <property type="protein sequence ID" value="HelroP174796"/>
    <property type="gene ID" value="HelroG174796"/>
</dbReference>
<dbReference type="HOGENOM" id="CLU_1005696_0_0_1"/>
<dbReference type="InterPro" id="IPR035914">
    <property type="entry name" value="Sperma_CUB_dom_sf"/>
</dbReference>
<dbReference type="GO" id="GO:0005886">
    <property type="term" value="C:plasma membrane"/>
    <property type="evidence" value="ECO:0000318"/>
    <property type="project" value="GO_Central"/>
</dbReference>
<dbReference type="CTD" id="20205123"/>
<dbReference type="FunFam" id="2.60.120.290:FF:000199">
    <property type="entry name" value="Uncharacterized protein"/>
    <property type="match status" value="1"/>
</dbReference>
<dbReference type="PROSITE" id="PS01180">
    <property type="entry name" value="CUB"/>
    <property type="match status" value="2"/>
</dbReference>
<feature type="domain" description="CUB" evidence="3">
    <location>
        <begin position="44"/>
        <end position="205"/>
    </location>
</feature>
<comment type="caution">
    <text evidence="2">Lacks conserved residue(s) required for the propagation of feature annotation.</text>
</comment>